<evidence type="ECO:0000256" key="4">
    <source>
        <dbReference type="ARBA" id="ARBA00023204"/>
    </source>
</evidence>
<dbReference type="PRINTS" id="PR01246">
    <property type="entry name" value="RAD1REPAIR"/>
</dbReference>
<dbReference type="Gene3D" id="3.70.10.10">
    <property type="match status" value="1"/>
</dbReference>
<dbReference type="EMBL" id="RBNJ01003549">
    <property type="protein sequence ID" value="RUS30811.1"/>
    <property type="molecule type" value="Genomic_DNA"/>
</dbReference>
<dbReference type="GO" id="GO:0000077">
    <property type="term" value="P:DNA damage checkpoint signaling"/>
    <property type="evidence" value="ECO:0007669"/>
    <property type="project" value="InterPro"/>
</dbReference>
<evidence type="ECO:0000256" key="2">
    <source>
        <dbReference type="ARBA" id="ARBA00010991"/>
    </source>
</evidence>
<dbReference type="PRINTS" id="PR01245">
    <property type="entry name" value="RAD1REC1"/>
</dbReference>
<keyword evidence="5" id="KW-0539">Nucleus</keyword>
<dbReference type="GO" id="GO:0030896">
    <property type="term" value="C:checkpoint clamp complex"/>
    <property type="evidence" value="ECO:0007669"/>
    <property type="project" value="TreeGrafter"/>
</dbReference>
<dbReference type="Pfam" id="PF02144">
    <property type="entry name" value="Rad1"/>
    <property type="match status" value="1"/>
</dbReference>
<comment type="similarity">
    <text evidence="2">Belongs to the rad1 family.</text>
</comment>
<proteinExistence type="inferred from homology"/>
<evidence type="ECO:0000256" key="3">
    <source>
        <dbReference type="ARBA" id="ARBA00022763"/>
    </source>
</evidence>
<comment type="caution">
    <text evidence="6">The sequence shown here is derived from an EMBL/GenBank/DDBJ whole genome shotgun (WGS) entry which is preliminary data.</text>
</comment>
<organism evidence="6 7">
    <name type="scientific">Jimgerdemannia flammicorona</name>
    <dbReference type="NCBI Taxonomy" id="994334"/>
    <lineage>
        <taxon>Eukaryota</taxon>
        <taxon>Fungi</taxon>
        <taxon>Fungi incertae sedis</taxon>
        <taxon>Mucoromycota</taxon>
        <taxon>Mucoromycotina</taxon>
        <taxon>Endogonomycetes</taxon>
        <taxon>Endogonales</taxon>
        <taxon>Endogonaceae</taxon>
        <taxon>Jimgerdemannia</taxon>
    </lineage>
</organism>
<name>A0A433QM09_9FUNG</name>
<keyword evidence="4" id="KW-0234">DNA repair</keyword>
<dbReference type="InterPro" id="IPR003021">
    <property type="entry name" value="Rad1_Rec1_Rad17"/>
</dbReference>
<dbReference type="InterPro" id="IPR003011">
    <property type="entry name" value="Cell_cycle_checkpoint_Rad1"/>
</dbReference>
<dbReference type="SUPFAM" id="SSF55979">
    <property type="entry name" value="DNA clamp"/>
    <property type="match status" value="1"/>
</dbReference>
<gene>
    <name evidence="6" type="ORF">BC938DRAFT_478928</name>
</gene>
<evidence type="ECO:0000256" key="1">
    <source>
        <dbReference type="ARBA" id="ARBA00004123"/>
    </source>
</evidence>
<accession>A0A433QM09</accession>
<evidence type="ECO:0000313" key="6">
    <source>
        <dbReference type="EMBL" id="RUS30811.1"/>
    </source>
</evidence>
<dbReference type="AlphaFoldDB" id="A0A433QM09"/>
<reference evidence="6 7" key="1">
    <citation type="journal article" date="2018" name="New Phytol.">
        <title>Phylogenomics of Endogonaceae and evolution of mycorrhizas within Mucoromycota.</title>
        <authorList>
            <person name="Chang Y."/>
            <person name="Desiro A."/>
            <person name="Na H."/>
            <person name="Sandor L."/>
            <person name="Lipzen A."/>
            <person name="Clum A."/>
            <person name="Barry K."/>
            <person name="Grigoriev I.V."/>
            <person name="Martin F.M."/>
            <person name="Stajich J.E."/>
            <person name="Smith M.E."/>
            <person name="Bonito G."/>
            <person name="Spatafora J.W."/>
        </authorList>
    </citation>
    <scope>NUCLEOTIDE SEQUENCE [LARGE SCALE GENOMIC DNA]</scope>
    <source>
        <strain evidence="6 7">AD002</strain>
    </source>
</reference>
<protein>
    <submittedName>
        <fullName evidence="6">Cell cycle checkpoint protein RAD1-like protein</fullName>
    </submittedName>
</protein>
<evidence type="ECO:0000313" key="7">
    <source>
        <dbReference type="Proteomes" id="UP000274822"/>
    </source>
</evidence>
<keyword evidence="7" id="KW-1185">Reference proteome</keyword>
<dbReference type="PANTHER" id="PTHR10870:SF0">
    <property type="entry name" value="CELL CYCLE CHECKPOINT PROTEIN RAD1"/>
    <property type="match status" value="1"/>
</dbReference>
<comment type="subcellular location">
    <subcellularLocation>
        <location evidence="1">Nucleus</location>
    </subcellularLocation>
</comment>
<sequence length="180" mass="20684">MGWYCGICRFGHVRLEDSGVITLCKITTFEPEPELDFDFNSTPSVQRVIMKSEWLRDAFNELDSTSDRVTFLISPERPFFRLSSFGVAGSTEMDYPKDTDVLESFYCTAIAQHSYRFSLIQHCLKALNASKKSSIRTNERGFMSMQFMIPTTDTLTSFVTFLFSPLETDLNDGRRDEEDD</sequence>
<dbReference type="GO" id="GO:0006281">
    <property type="term" value="P:DNA repair"/>
    <property type="evidence" value="ECO:0007669"/>
    <property type="project" value="UniProtKB-KW"/>
</dbReference>
<keyword evidence="3" id="KW-0227">DNA damage</keyword>
<dbReference type="PANTHER" id="PTHR10870">
    <property type="entry name" value="CELL CYCLE CHECKPOINT PROTEIN RAD1"/>
    <property type="match status" value="1"/>
</dbReference>
<dbReference type="Proteomes" id="UP000274822">
    <property type="component" value="Unassembled WGS sequence"/>
</dbReference>
<evidence type="ECO:0000256" key="5">
    <source>
        <dbReference type="ARBA" id="ARBA00023242"/>
    </source>
</evidence>
<dbReference type="InterPro" id="IPR046938">
    <property type="entry name" value="DNA_clamp_sf"/>
</dbReference>